<dbReference type="PANTHER" id="PTHR35841:SF1">
    <property type="entry name" value="PHOSPHONATES-BINDING PERIPLASMIC PROTEIN"/>
    <property type="match status" value="1"/>
</dbReference>
<protein>
    <recommendedName>
        <fullName evidence="4">ABC transporter, phosphonate, periplasmic substrate-binding family protein</fullName>
    </recommendedName>
</protein>
<organism evidence="2 3">
    <name type="scientific">Mycobacterium kansasii</name>
    <dbReference type="NCBI Taxonomy" id="1768"/>
    <lineage>
        <taxon>Bacteria</taxon>
        <taxon>Bacillati</taxon>
        <taxon>Actinomycetota</taxon>
        <taxon>Actinomycetes</taxon>
        <taxon>Mycobacteriales</taxon>
        <taxon>Mycobacteriaceae</taxon>
        <taxon>Mycobacterium</taxon>
    </lineage>
</organism>
<sequence>MSTEPLVVGAVAYTPNVVPIWEGIRSYFRDSRNPDTEMDFVLYSNYGRLVDSLIAGHIDIAWNTNLAYVRTVLQTGGHCTALAQRDTDVDYTTVFVARAGSGLQGPGDIAGKRLALGSADSAHAAILPLYYLRRADIAETDLHVIRFNTDIGKHGDTGRSELDAVDAVLAGEADVAAIGSSTWAAMGAAELMGNRWPKYGAPKATATACSPRWTPWPPSGTNHGWTGCWRWTGITPSIERYWNSRDYDAGWLRIWTDTSRCSRPSRSRASTRDGDPGLDAPGGRARAGRDRRGCRQ</sequence>
<dbReference type="Pfam" id="PF12974">
    <property type="entry name" value="Phosphonate-bd"/>
    <property type="match status" value="1"/>
</dbReference>
<keyword evidence="3" id="KW-1185">Reference proteome</keyword>
<feature type="compositionally biased region" description="Basic and acidic residues" evidence="1">
    <location>
        <begin position="287"/>
        <end position="296"/>
    </location>
</feature>
<evidence type="ECO:0000313" key="3">
    <source>
        <dbReference type="Proteomes" id="UP000516380"/>
    </source>
</evidence>
<dbReference type="AlphaFoldDB" id="A0A7G1IK38"/>
<proteinExistence type="predicted"/>
<feature type="region of interest" description="Disordered" evidence="1">
    <location>
        <begin position="261"/>
        <end position="296"/>
    </location>
</feature>
<gene>
    <name evidence="2" type="ORF">NIIDMKKI_65870</name>
</gene>
<evidence type="ECO:0008006" key="4">
    <source>
        <dbReference type="Google" id="ProtNLM"/>
    </source>
</evidence>
<name>A0A7G1IK38_MYCKA</name>
<evidence type="ECO:0000313" key="2">
    <source>
        <dbReference type="EMBL" id="BCI91381.1"/>
    </source>
</evidence>
<evidence type="ECO:0000256" key="1">
    <source>
        <dbReference type="SAM" id="MobiDB-lite"/>
    </source>
</evidence>
<dbReference type="SUPFAM" id="SSF53850">
    <property type="entry name" value="Periplasmic binding protein-like II"/>
    <property type="match status" value="1"/>
</dbReference>
<dbReference type="Gene3D" id="3.40.190.10">
    <property type="entry name" value="Periplasmic binding protein-like II"/>
    <property type="match status" value="1"/>
</dbReference>
<dbReference type="EMBL" id="AP023343">
    <property type="protein sequence ID" value="BCI91381.1"/>
    <property type="molecule type" value="Genomic_DNA"/>
</dbReference>
<reference evidence="2 3" key="1">
    <citation type="submission" date="2020-07" db="EMBL/GenBank/DDBJ databases">
        <title>Mycobacterium kansasii (former subtype) with zoonotic potential isolated from diseased indoor pet cat, Japan.</title>
        <authorList>
            <person name="Fukano H."/>
            <person name="Terazono T."/>
            <person name="Hoshino Y."/>
        </authorList>
    </citation>
    <scope>NUCLEOTIDE SEQUENCE [LARGE SCALE GENOMIC DNA]</scope>
    <source>
        <strain evidence="2 3">Kuro-I</strain>
    </source>
</reference>
<dbReference type="Proteomes" id="UP000516380">
    <property type="component" value="Chromosome"/>
</dbReference>
<dbReference type="PANTHER" id="PTHR35841">
    <property type="entry name" value="PHOSPHONATES-BINDING PERIPLASMIC PROTEIN"/>
    <property type="match status" value="1"/>
</dbReference>
<accession>A0A7G1IK38</accession>